<evidence type="ECO:0000256" key="1">
    <source>
        <dbReference type="ARBA" id="ARBA00010062"/>
    </source>
</evidence>
<dbReference type="CDD" id="cd06327">
    <property type="entry name" value="PBP1_SBP-like"/>
    <property type="match status" value="1"/>
</dbReference>
<evidence type="ECO:0000256" key="2">
    <source>
        <dbReference type="ARBA" id="ARBA00022729"/>
    </source>
</evidence>
<evidence type="ECO:0000313" key="5">
    <source>
        <dbReference type="EMBL" id="MDD0814045.1"/>
    </source>
</evidence>
<protein>
    <submittedName>
        <fullName evidence="5">ABC transporter substrate-binding protein</fullName>
    </submittedName>
</protein>
<dbReference type="PANTHER" id="PTHR30483">
    <property type="entry name" value="LEUCINE-SPECIFIC-BINDING PROTEIN"/>
    <property type="match status" value="1"/>
</dbReference>
<sequence>MIKKTSIALAALCALGPAAVLAPAQAQGSAGPLSDDKVRIGVLSDMSGLYADTAGKGSAEAARMAIEDFGGKVLGKPIELLMGDHQNKADIGASLARGWYDREGVDAIVDLNNSAVAVAVGNLARERNKMLLLTGTASVAMTNENCGPTSIHYVYDTYAMANGAAQGMLGRGAKSWFVVGTDYAFGKAMAANITEFVSHSGGKVLGSVFHPLNASDFSSFMLQAQASKADAIALANATSDTVNSIKSAREFGITKNQAVVPLLMFINDVHSLGLKEAQDMTFATAFYWDRTPESRAWSRRYFERMKKMPSMIQAGTYSAVLSYLKAIQAAGSDDGLTVAKKMQALPINDFFAQGGKVRVDGRMVHDMYLVQVKKPAESQQPWDYYKVLATIPGDQAFQPLSKSKCSLVTKS</sequence>
<proteinExistence type="inferred from homology"/>
<feature type="chain" id="PRO_5047334139" evidence="3">
    <location>
        <begin position="27"/>
        <end position="411"/>
    </location>
</feature>
<name>A0ABT5MCD8_9BURK</name>
<dbReference type="Pfam" id="PF13458">
    <property type="entry name" value="Peripla_BP_6"/>
    <property type="match status" value="1"/>
</dbReference>
<feature type="domain" description="Leucine-binding protein" evidence="4">
    <location>
        <begin position="37"/>
        <end position="373"/>
    </location>
</feature>
<dbReference type="Proteomes" id="UP001528672">
    <property type="component" value="Unassembled WGS sequence"/>
</dbReference>
<comment type="similarity">
    <text evidence="1">Belongs to the leucine-binding protein family.</text>
</comment>
<dbReference type="Gene3D" id="3.40.50.2300">
    <property type="match status" value="2"/>
</dbReference>
<dbReference type="RefSeq" id="WP_273925680.1">
    <property type="nucleotide sequence ID" value="NZ_JAQSIO010000002.1"/>
</dbReference>
<keyword evidence="2 3" id="KW-0732">Signal</keyword>
<gene>
    <name evidence="5" type="ORF">PSQ39_05310</name>
</gene>
<evidence type="ECO:0000259" key="4">
    <source>
        <dbReference type="Pfam" id="PF13458"/>
    </source>
</evidence>
<dbReference type="EMBL" id="JAQSIO010000002">
    <property type="protein sequence ID" value="MDD0814045.1"/>
    <property type="molecule type" value="Genomic_DNA"/>
</dbReference>
<dbReference type="PANTHER" id="PTHR30483:SF6">
    <property type="entry name" value="PERIPLASMIC BINDING PROTEIN OF ABC TRANSPORTER FOR NATURAL AMINO ACIDS"/>
    <property type="match status" value="1"/>
</dbReference>
<dbReference type="SUPFAM" id="SSF53822">
    <property type="entry name" value="Periplasmic binding protein-like I"/>
    <property type="match status" value="1"/>
</dbReference>
<dbReference type="InterPro" id="IPR028082">
    <property type="entry name" value="Peripla_BP_I"/>
</dbReference>
<feature type="signal peptide" evidence="3">
    <location>
        <begin position="1"/>
        <end position="26"/>
    </location>
</feature>
<comment type="caution">
    <text evidence="5">The sequence shown here is derived from an EMBL/GenBank/DDBJ whole genome shotgun (WGS) entry which is preliminary data.</text>
</comment>
<keyword evidence="6" id="KW-1185">Reference proteome</keyword>
<dbReference type="InterPro" id="IPR051010">
    <property type="entry name" value="BCAA_transport"/>
</dbReference>
<evidence type="ECO:0000256" key="3">
    <source>
        <dbReference type="SAM" id="SignalP"/>
    </source>
</evidence>
<organism evidence="5 6">
    <name type="scientific">Curvibacter microcysteis</name>
    <dbReference type="NCBI Taxonomy" id="3026419"/>
    <lineage>
        <taxon>Bacteria</taxon>
        <taxon>Pseudomonadati</taxon>
        <taxon>Pseudomonadota</taxon>
        <taxon>Betaproteobacteria</taxon>
        <taxon>Burkholderiales</taxon>
        <taxon>Comamonadaceae</taxon>
        <taxon>Curvibacter</taxon>
    </lineage>
</organism>
<reference evidence="5 6" key="1">
    <citation type="submission" date="2023-02" db="EMBL/GenBank/DDBJ databases">
        <title>Bacterial whole genome sequence for Curvibacter sp. HBC28.</title>
        <authorList>
            <person name="Le V."/>
            <person name="Ko S.-R."/>
            <person name="Ahn C.-Y."/>
            <person name="Oh H.-M."/>
        </authorList>
    </citation>
    <scope>NUCLEOTIDE SEQUENCE [LARGE SCALE GENOMIC DNA]</scope>
    <source>
        <strain evidence="5 6">HBC28</strain>
    </source>
</reference>
<dbReference type="InterPro" id="IPR028081">
    <property type="entry name" value="Leu-bd"/>
</dbReference>
<evidence type="ECO:0000313" key="6">
    <source>
        <dbReference type="Proteomes" id="UP001528672"/>
    </source>
</evidence>
<accession>A0ABT5MCD8</accession>